<accession>X1TGS9</accession>
<organism evidence="1">
    <name type="scientific">marine sediment metagenome</name>
    <dbReference type="NCBI Taxonomy" id="412755"/>
    <lineage>
        <taxon>unclassified sequences</taxon>
        <taxon>metagenomes</taxon>
        <taxon>ecological metagenomes</taxon>
    </lineage>
</organism>
<comment type="caution">
    <text evidence="1">The sequence shown here is derived from an EMBL/GenBank/DDBJ whole genome shotgun (WGS) entry which is preliminary data.</text>
</comment>
<proteinExistence type="predicted"/>
<reference evidence="1" key="1">
    <citation type="journal article" date="2014" name="Front. Microbiol.">
        <title>High frequency of phylogenetically diverse reductive dehalogenase-homologous genes in deep subseafloor sedimentary metagenomes.</title>
        <authorList>
            <person name="Kawai M."/>
            <person name="Futagami T."/>
            <person name="Toyoda A."/>
            <person name="Takaki Y."/>
            <person name="Nishi S."/>
            <person name="Hori S."/>
            <person name="Arai W."/>
            <person name="Tsubouchi T."/>
            <person name="Morono Y."/>
            <person name="Uchiyama I."/>
            <person name="Ito T."/>
            <person name="Fujiyama A."/>
            <person name="Inagaki F."/>
            <person name="Takami H."/>
        </authorList>
    </citation>
    <scope>NUCLEOTIDE SEQUENCE</scope>
    <source>
        <strain evidence="1">Expedition CK06-06</strain>
    </source>
</reference>
<evidence type="ECO:0000313" key="1">
    <source>
        <dbReference type="EMBL" id="GAI90566.1"/>
    </source>
</evidence>
<dbReference type="Pfam" id="PF04365">
    <property type="entry name" value="BrnT_toxin"/>
    <property type="match status" value="1"/>
</dbReference>
<protein>
    <recommendedName>
        <fullName evidence="2">BrnT family toxin</fullName>
    </recommendedName>
</protein>
<evidence type="ECO:0008006" key="2">
    <source>
        <dbReference type="Google" id="ProtNLM"/>
    </source>
</evidence>
<name>X1TGS9_9ZZZZ</name>
<dbReference type="Gene3D" id="3.10.450.530">
    <property type="entry name" value="Ribonuclease toxin, BrnT, of type II toxin-antitoxin system"/>
    <property type="match status" value="1"/>
</dbReference>
<dbReference type="AlphaFoldDB" id="X1TGS9"/>
<dbReference type="EMBL" id="BARW01019033">
    <property type="protein sequence ID" value="GAI90566.1"/>
    <property type="molecule type" value="Genomic_DNA"/>
</dbReference>
<sequence length="116" mass="13960">MYIIMIYIFKMDVYKKLSKCTGFQWDEGNSGKNWLKHRVSPSECEQVFFHLPLVPSDDIRHSGEENRYYALGKTDMGRLLFIVFTIRRKNIRIISARDMNKKERRIYINYEKDSKV</sequence>
<dbReference type="InterPro" id="IPR038573">
    <property type="entry name" value="BrnT_sf"/>
</dbReference>
<gene>
    <name evidence="1" type="ORF">S12H4_32447</name>
</gene>
<dbReference type="InterPro" id="IPR007460">
    <property type="entry name" value="BrnT_toxin"/>
</dbReference>